<dbReference type="RefSeq" id="WP_002959575.1">
    <property type="nucleotide sequence ID" value="NZ_CP029490.1"/>
</dbReference>
<accession>A0ABM6W337</accession>
<dbReference type="Pfam" id="PF05016">
    <property type="entry name" value="ParE_toxin"/>
    <property type="match status" value="1"/>
</dbReference>
<dbReference type="SUPFAM" id="SSF143011">
    <property type="entry name" value="RelE-like"/>
    <property type="match status" value="1"/>
</dbReference>
<dbReference type="EMBL" id="CP029490">
    <property type="protein sequence ID" value="AWN19914.1"/>
    <property type="molecule type" value="Genomic_DNA"/>
</dbReference>
<organism evidence="3 4">
    <name type="scientific">Streptococcus sobrinus</name>
    <dbReference type="NCBI Taxonomy" id="1310"/>
    <lineage>
        <taxon>Bacteria</taxon>
        <taxon>Bacillati</taxon>
        <taxon>Bacillota</taxon>
        <taxon>Bacilli</taxon>
        <taxon>Lactobacillales</taxon>
        <taxon>Streptococcaceae</taxon>
        <taxon>Streptococcus</taxon>
    </lineage>
</organism>
<proteinExistence type="inferred from homology"/>
<dbReference type="PANTHER" id="PTHR35601">
    <property type="entry name" value="TOXIN RELE"/>
    <property type="match status" value="1"/>
</dbReference>
<comment type="similarity">
    <text evidence="1">Belongs to the RelE toxin family.</text>
</comment>
<name>A0ABM6W337_9STRE</name>
<keyword evidence="2" id="KW-1277">Toxin-antitoxin system</keyword>
<gene>
    <name evidence="3" type="ORF">DK182_00365</name>
</gene>
<evidence type="ECO:0000256" key="1">
    <source>
        <dbReference type="ARBA" id="ARBA00006226"/>
    </source>
</evidence>
<dbReference type="Gene3D" id="3.30.2310.20">
    <property type="entry name" value="RelE-like"/>
    <property type="match status" value="1"/>
</dbReference>
<sequence length="88" mass="10419">MYRLVLSKRFIKQIKKFDKYTVNSILVWLEKNIDGSDNPRQHGKALVGNLKGLWRYRIGNYRVVCRIQDEELVVVAVSGGHRRDIYKR</sequence>
<reference evidence="3 4" key="1">
    <citation type="submission" date="2018-05" db="EMBL/GenBank/DDBJ databases">
        <title>Complete genome sequences of Streptococcus sobrinus.</title>
        <authorList>
            <person name="Sales M."/>
            <person name="Jensen P.A."/>
        </authorList>
    </citation>
    <scope>NUCLEOTIDE SEQUENCE [LARGE SCALE GENOMIC DNA]</scope>
    <source>
        <strain evidence="3 4">SL1</strain>
    </source>
</reference>
<dbReference type="InterPro" id="IPR035093">
    <property type="entry name" value="RelE/ParE_toxin_dom_sf"/>
</dbReference>
<evidence type="ECO:0000313" key="3">
    <source>
        <dbReference type="EMBL" id="AWN19914.1"/>
    </source>
</evidence>
<protein>
    <submittedName>
        <fullName evidence="3">Type II toxin-antitoxin system RelE/ParE family toxin</fullName>
    </submittedName>
</protein>
<keyword evidence="4" id="KW-1185">Reference proteome</keyword>
<evidence type="ECO:0000256" key="2">
    <source>
        <dbReference type="ARBA" id="ARBA00022649"/>
    </source>
</evidence>
<evidence type="ECO:0000313" key="4">
    <source>
        <dbReference type="Proteomes" id="UP000245369"/>
    </source>
</evidence>
<dbReference type="PANTHER" id="PTHR35601:SF1">
    <property type="entry name" value="TOXIN RELE"/>
    <property type="match status" value="1"/>
</dbReference>
<dbReference type="InterPro" id="IPR007712">
    <property type="entry name" value="RelE/ParE_toxin"/>
</dbReference>
<dbReference type="NCBIfam" id="TIGR02385">
    <property type="entry name" value="RelE_StbE"/>
    <property type="match status" value="1"/>
</dbReference>
<dbReference type="Proteomes" id="UP000245369">
    <property type="component" value="Chromosome"/>
</dbReference>
<dbReference type="GeneID" id="93922975"/>